<evidence type="ECO:0000313" key="1">
    <source>
        <dbReference type="EMBL" id="OMJ83242.1"/>
    </source>
</evidence>
<dbReference type="AlphaFoldDB" id="A0A1R2C2I3"/>
<dbReference type="OrthoDB" id="326714at2759"/>
<protein>
    <submittedName>
        <fullName evidence="1">Uncharacterized protein</fullName>
    </submittedName>
</protein>
<proteinExistence type="predicted"/>
<keyword evidence="2" id="KW-1185">Reference proteome</keyword>
<reference evidence="1 2" key="1">
    <citation type="submission" date="2016-11" db="EMBL/GenBank/DDBJ databases">
        <title>The macronuclear genome of Stentor coeruleus: a giant cell with tiny introns.</title>
        <authorList>
            <person name="Slabodnick M."/>
            <person name="Ruby J.G."/>
            <person name="Reiff S.B."/>
            <person name="Swart E.C."/>
            <person name="Gosai S."/>
            <person name="Prabakaran S."/>
            <person name="Witkowska E."/>
            <person name="Larue G.E."/>
            <person name="Fisher S."/>
            <person name="Freeman R.M."/>
            <person name="Gunawardena J."/>
            <person name="Chu W."/>
            <person name="Stover N.A."/>
            <person name="Gregory B.D."/>
            <person name="Nowacki M."/>
            <person name="Derisi J."/>
            <person name="Roy S.W."/>
            <person name="Marshall W.F."/>
            <person name="Sood P."/>
        </authorList>
    </citation>
    <scope>NUCLEOTIDE SEQUENCE [LARGE SCALE GENOMIC DNA]</scope>
    <source>
        <strain evidence="1">WM001</strain>
    </source>
</reference>
<dbReference type="EMBL" id="MPUH01000311">
    <property type="protein sequence ID" value="OMJ83242.1"/>
    <property type="molecule type" value="Genomic_DNA"/>
</dbReference>
<sequence>MKSRANPNLHQKSSVLLKSECNSIIDTFSSLLKEISDPSLQKKISSAKGKFSTISTSWETLSDNLTKETHSLSEKSSKISRSCARIKSKSKKILSTHQQEIEFKENLSQKSQKNVIKIFENMQKHWTRNLKSMKKSYKSQEILKNHIKGSINKLDQEISQELSDILTFTYTDKQGKTIDKELISHESAFLCISEPAETNIAQNFHSVHSEHPSNYSIEFEKCMEEIELGRAPQENPVNMSIDKSFGGWKSEYESDGDSFAAQVNPNEIKNAIKILKKANLLNSKEDNMLERLSNLLKSSGNTQKIELLLQIHSLQNKPKVPSAQNSQKPPLIALKGKKTKDEDLAITPKACFIFPDDIELNKTILSSENPLSARQRDESFDDWVEGQKGQRLDGICEDMAEEVNSSLQELQEMQGLEDFQDVRLEDLLKIPYFVPDMKTVTGDLEQVKKVQDVLSSAKDPLSSFSVLSPSGVKLKSPVKKQTSKGFDCQSTGISSQSGLRSRITLKTGGSENSQKLFTPGSRGGGEFFKY</sequence>
<evidence type="ECO:0000313" key="2">
    <source>
        <dbReference type="Proteomes" id="UP000187209"/>
    </source>
</evidence>
<name>A0A1R2C2I3_9CILI</name>
<accession>A0A1R2C2I3</accession>
<dbReference type="Proteomes" id="UP000187209">
    <property type="component" value="Unassembled WGS sequence"/>
</dbReference>
<comment type="caution">
    <text evidence="1">The sequence shown here is derived from an EMBL/GenBank/DDBJ whole genome shotgun (WGS) entry which is preliminary data.</text>
</comment>
<gene>
    <name evidence="1" type="ORF">SteCoe_15897</name>
</gene>
<organism evidence="1 2">
    <name type="scientific">Stentor coeruleus</name>
    <dbReference type="NCBI Taxonomy" id="5963"/>
    <lineage>
        <taxon>Eukaryota</taxon>
        <taxon>Sar</taxon>
        <taxon>Alveolata</taxon>
        <taxon>Ciliophora</taxon>
        <taxon>Postciliodesmatophora</taxon>
        <taxon>Heterotrichea</taxon>
        <taxon>Heterotrichida</taxon>
        <taxon>Stentoridae</taxon>
        <taxon>Stentor</taxon>
    </lineage>
</organism>